<keyword evidence="3" id="KW-0805">Transcription regulation</keyword>
<comment type="subcellular location">
    <subcellularLocation>
        <location evidence="1">Nucleus</location>
    </subcellularLocation>
</comment>
<evidence type="ECO:0000259" key="8">
    <source>
        <dbReference type="PROSITE" id="PS51294"/>
    </source>
</evidence>
<dbReference type="EMBL" id="CP144750">
    <property type="protein sequence ID" value="WVZ81926.1"/>
    <property type="molecule type" value="Genomic_DNA"/>
</dbReference>
<evidence type="ECO:0000313" key="9">
    <source>
        <dbReference type="EMBL" id="WVZ81926.1"/>
    </source>
</evidence>
<proteinExistence type="predicted"/>
<dbReference type="SMART" id="SM00717">
    <property type="entry name" value="SANT"/>
    <property type="match status" value="2"/>
</dbReference>
<feature type="domain" description="HTH myb-type" evidence="8">
    <location>
        <begin position="133"/>
        <end position="185"/>
    </location>
</feature>
<keyword evidence="2" id="KW-0677">Repeat</keyword>
<dbReference type="GO" id="GO:0005634">
    <property type="term" value="C:nucleus"/>
    <property type="evidence" value="ECO:0007669"/>
    <property type="project" value="UniProtKB-SubCell"/>
</dbReference>
<dbReference type="PROSITE" id="PS51294">
    <property type="entry name" value="HTH_MYB"/>
    <property type="match status" value="2"/>
</dbReference>
<evidence type="ECO:0000256" key="4">
    <source>
        <dbReference type="ARBA" id="ARBA00023125"/>
    </source>
</evidence>
<dbReference type="AlphaFoldDB" id="A0AAQ3X250"/>
<evidence type="ECO:0000259" key="7">
    <source>
        <dbReference type="PROSITE" id="PS50090"/>
    </source>
</evidence>
<evidence type="ECO:0000256" key="2">
    <source>
        <dbReference type="ARBA" id="ARBA00022737"/>
    </source>
</evidence>
<feature type="domain" description="Myb-like" evidence="7">
    <location>
        <begin position="186"/>
        <end position="236"/>
    </location>
</feature>
<dbReference type="GO" id="GO:0000976">
    <property type="term" value="F:transcription cis-regulatory region binding"/>
    <property type="evidence" value="ECO:0007669"/>
    <property type="project" value="UniProtKB-ARBA"/>
</dbReference>
<sequence>MAVGAETMVRPFPAAAAGGGDEVSAWAAATGFHHAAETTDWPLVDPMVWGDEKRMKRELVAWAKAVASMAAGKNASHWTEASGGCLKECRDRQSSSAMKDVTDWKPTNPLDAPGVIYLPAPNPLATLVKAGVTNGLKKGPWTPEEDQKLMNYIQKHGHGSWRALPELAGLNRCGKSCRLRWTNYLRPDIKRGKFSEEEEQTILQLHSILGNKWSAISKHLPGRTDNEIKNFWNTHLRKKLIQMGIDPMTHRPRTDFFAALPQLIALANLHQLIEQQPWDGHTSGTQTQTEAVQAANLQYMQSLLQSAASIAPSPTSISSLNSLTSDLDQISLLTPQHMLSPTILENIGGNDFAGQVPHNQTPSTTRFDQPVISNINMNSDNNVSSSERCHVEGEDNNSQKSMLLYENSLPPLSDMSASNPSNAMSTSKCVALQCIDNSFPQPIGIV</sequence>
<dbReference type="Pfam" id="PF00249">
    <property type="entry name" value="Myb_DNA-binding"/>
    <property type="match status" value="2"/>
</dbReference>
<keyword evidence="5" id="KW-0804">Transcription</keyword>
<dbReference type="GO" id="GO:1901141">
    <property type="term" value="P:regulation of lignin biosynthetic process"/>
    <property type="evidence" value="ECO:0007669"/>
    <property type="project" value="UniProtKB-ARBA"/>
</dbReference>
<dbReference type="GO" id="GO:0003700">
    <property type="term" value="F:DNA-binding transcription factor activity"/>
    <property type="evidence" value="ECO:0007669"/>
    <property type="project" value="UniProtKB-ARBA"/>
</dbReference>
<dbReference type="PROSITE" id="PS50090">
    <property type="entry name" value="MYB_LIKE"/>
    <property type="match status" value="2"/>
</dbReference>
<dbReference type="CDD" id="cd00167">
    <property type="entry name" value="SANT"/>
    <property type="match status" value="2"/>
</dbReference>
<evidence type="ECO:0000256" key="5">
    <source>
        <dbReference type="ARBA" id="ARBA00023163"/>
    </source>
</evidence>
<dbReference type="InterPro" id="IPR009057">
    <property type="entry name" value="Homeodomain-like_sf"/>
</dbReference>
<evidence type="ECO:0000313" key="10">
    <source>
        <dbReference type="Proteomes" id="UP001341281"/>
    </source>
</evidence>
<dbReference type="Proteomes" id="UP001341281">
    <property type="component" value="Chromosome 06"/>
</dbReference>
<keyword evidence="6" id="KW-0539">Nucleus</keyword>
<dbReference type="PANTHER" id="PTHR10641">
    <property type="entry name" value="MYB FAMILY TRANSCRIPTION FACTOR"/>
    <property type="match status" value="1"/>
</dbReference>
<dbReference type="SUPFAM" id="SSF46689">
    <property type="entry name" value="Homeodomain-like"/>
    <property type="match status" value="1"/>
</dbReference>
<dbReference type="InterPro" id="IPR017930">
    <property type="entry name" value="Myb_dom"/>
</dbReference>
<protein>
    <submittedName>
        <fullName evidence="9">Uncharacterized protein</fullName>
    </submittedName>
</protein>
<keyword evidence="4" id="KW-0238">DNA-binding</keyword>
<dbReference type="InterPro" id="IPR015495">
    <property type="entry name" value="Myb_TF_plants"/>
</dbReference>
<accession>A0AAQ3X250</accession>
<dbReference type="Gene3D" id="1.10.10.60">
    <property type="entry name" value="Homeodomain-like"/>
    <property type="match status" value="2"/>
</dbReference>
<dbReference type="InterPro" id="IPR001005">
    <property type="entry name" value="SANT/Myb"/>
</dbReference>
<evidence type="ECO:0000256" key="3">
    <source>
        <dbReference type="ARBA" id="ARBA00023015"/>
    </source>
</evidence>
<reference evidence="9 10" key="1">
    <citation type="submission" date="2024-02" db="EMBL/GenBank/DDBJ databases">
        <title>High-quality chromosome-scale genome assembly of Pensacola bahiagrass (Paspalum notatum Flugge var. saurae).</title>
        <authorList>
            <person name="Vega J.M."/>
            <person name="Podio M."/>
            <person name="Orjuela J."/>
            <person name="Siena L.A."/>
            <person name="Pessino S.C."/>
            <person name="Combes M.C."/>
            <person name="Mariac C."/>
            <person name="Albertini E."/>
            <person name="Pupilli F."/>
            <person name="Ortiz J.P.A."/>
            <person name="Leblanc O."/>
        </authorList>
    </citation>
    <scope>NUCLEOTIDE SEQUENCE [LARGE SCALE GENOMIC DNA]</scope>
    <source>
        <strain evidence="9">R1</strain>
        <tissue evidence="9">Leaf</tissue>
    </source>
</reference>
<name>A0AAQ3X250_PASNO</name>
<dbReference type="FunFam" id="1.10.10.60:FF:000349">
    <property type="entry name" value="Transcription factor MYB39"/>
    <property type="match status" value="1"/>
</dbReference>
<feature type="domain" description="Myb-like" evidence="7">
    <location>
        <begin position="133"/>
        <end position="185"/>
    </location>
</feature>
<keyword evidence="10" id="KW-1185">Reference proteome</keyword>
<dbReference type="FunFam" id="1.10.10.60:FF:000001">
    <property type="entry name" value="MYB-related transcription factor"/>
    <property type="match status" value="1"/>
</dbReference>
<dbReference type="PANTHER" id="PTHR10641:SF1359">
    <property type="entry name" value="OS06G0221000 PROTEIN"/>
    <property type="match status" value="1"/>
</dbReference>
<evidence type="ECO:0000256" key="6">
    <source>
        <dbReference type="ARBA" id="ARBA00023242"/>
    </source>
</evidence>
<organism evidence="9 10">
    <name type="scientific">Paspalum notatum var. saurae</name>
    <dbReference type="NCBI Taxonomy" id="547442"/>
    <lineage>
        <taxon>Eukaryota</taxon>
        <taxon>Viridiplantae</taxon>
        <taxon>Streptophyta</taxon>
        <taxon>Embryophyta</taxon>
        <taxon>Tracheophyta</taxon>
        <taxon>Spermatophyta</taxon>
        <taxon>Magnoliopsida</taxon>
        <taxon>Liliopsida</taxon>
        <taxon>Poales</taxon>
        <taxon>Poaceae</taxon>
        <taxon>PACMAD clade</taxon>
        <taxon>Panicoideae</taxon>
        <taxon>Andropogonodae</taxon>
        <taxon>Paspaleae</taxon>
        <taxon>Paspalinae</taxon>
        <taxon>Paspalum</taxon>
    </lineage>
</organism>
<evidence type="ECO:0000256" key="1">
    <source>
        <dbReference type="ARBA" id="ARBA00004123"/>
    </source>
</evidence>
<gene>
    <name evidence="9" type="ORF">U9M48_029251</name>
</gene>
<feature type="domain" description="HTH myb-type" evidence="8">
    <location>
        <begin position="186"/>
        <end position="240"/>
    </location>
</feature>